<feature type="compositionally biased region" description="Pro residues" evidence="1">
    <location>
        <begin position="301"/>
        <end position="319"/>
    </location>
</feature>
<dbReference type="AlphaFoldDB" id="M0PRP7"/>
<reference evidence="2 3" key="1">
    <citation type="journal article" date="2014" name="PLoS Genet.">
        <title>Phylogenetically driven sequencing of extremely halophilic archaea reveals strategies for static and dynamic osmo-response.</title>
        <authorList>
            <person name="Becker E.A."/>
            <person name="Seitzer P.M."/>
            <person name="Tritt A."/>
            <person name="Larsen D."/>
            <person name="Krusor M."/>
            <person name="Yao A.I."/>
            <person name="Wu D."/>
            <person name="Madern D."/>
            <person name="Eisen J.A."/>
            <person name="Darling A.E."/>
            <person name="Facciotti M.T."/>
        </authorList>
    </citation>
    <scope>NUCLEOTIDE SEQUENCE [LARGE SCALE GENOMIC DNA]</scope>
    <source>
        <strain evidence="2 3">JCM 13916</strain>
    </source>
</reference>
<proteinExistence type="predicted"/>
<comment type="caution">
    <text evidence="2">The sequence shown here is derived from an EMBL/GenBank/DDBJ whole genome shotgun (WGS) entry which is preliminary data.</text>
</comment>
<evidence type="ECO:0000256" key="1">
    <source>
        <dbReference type="SAM" id="MobiDB-lite"/>
    </source>
</evidence>
<feature type="region of interest" description="Disordered" evidence="1">
    <location>
        <begin position="285"/>
        <end position="327"/>
    </location>
</feature>
<dbReference type="EMBL" id="AOJJ01000009">
    <property type="protein sequence ID" value="EMA72687.1"/>
    <property type="molecule type" value="Genomic_DNA"/>
</dbReference>
<feature type="region of interest" description="Disordered" evidence="1">
    <location>
        <begin position="1"/>
        <end position="23"/>
    </location>
</feature>
<name>M0PRP7_9EURY</name>
<dbReference type="Proteomes" id="UP000011528">
    <property type="component" value="Unassembled WGS sequence"/>
</dbReference>
<evidence type="ECO:0000313" key="2">
    <source>
        <dbReference type="EMBL" id="EMA72687.1"/>
    </source>
</evidence>
<protein>
    <submittedName>
        <fullName evidence="2">Uncharacterized protein</fullName>
    </submittedName>
</protein>
<gene>
    <name evidence="2" type="ORF">C462_00327</name>
</gene>
<accession>M0PRP7</accession>
<sequence>MLDSNPTPEPVADDHWQLDTVTPDGVDEGGTIDMESTESSNTVVVHLGQGAGSALGGTTPLLPIETADQPAEADIGTLGGTERGVSPLTSTLVENGHEVTFYRGNPTGEPLPSLLADADAFVTTSPGALSATDTDAVASFAEAGGRTLITSDPGTAGALTELGSPVGIYGEAGYVYDMTNNDANYLSVLVESSGSSVLTDDVEEVVFRGAARVGAASGSEPFTTAETAQLSTTREAGTYGVAVHSGSVAAVGDSSFLAPDNAYHADNNVLIGNLADFLVTGENPDVSFGPAGGAGPSGGTPMPPSGPTGPSSPSPPSDPPANETSSG</sequence>
<evidence type="ECO:0000313" key="3">
    <source>
        <dbReference type="Proteomes" id="UP000011528"/>
    </source>
</evidence>
<organism evidence="2 3">
    <name type="scientific">Halorubrum distributum JCM 13916</name>
    <dbReference type="NCBI Taxonomy" id="1230455"/>
    <lineage>
        <taxon>Archaea</taxon>
        <taxon>Methanobacteriati</taxon>
        <taxon>Methanobacteriota</taxon>
        <taxon>Stenosarchaea group</taxon>
        <taxon>Halobacteria</taxon>
        <taxon>Halobacteriales</taxon>
        <taxon>Haloferacaceae</taxon>
        <taxon>Halorubrum</taxon>
        <taxon>Halorubrum distributum group</taxon>
    </lineage>
</organism>